<reference evidence="3 4" key="1">
    <citation type="submission" date="2019-02" db="EMBL/GenBank/DDBJ databases">
        <authorList>
            <consortium name="Pathogen Informatics"/>
        </authorList>
    </citation>
    <scope>NUCLEOTIDE SEQUENCE [LARGE SCALE GENOMIC DNA]</scope>
    <source>
        <strain evidence="3 4">3012STDY7089603</strain>
    </source>
</reference>
<accession>A0A8H2M5Z0</accession>
<sequence>MDSKKQRRSRYSSEFFFQIINSIADFVRVVDVDNDVIYMNGAMEDTLGGDLSDYEKDKLAQQLLNDFSVTRRTLETGEVIQQDQYYKNQSYSVKTSPLWNGNGELVGAVEVFRRNTRDRILHEKLVERNKTMNHEMAMASLIQRALLPQKGFLKNLKIDYLYLPQDTISGDLFDFFPIQDNKFAFYISDTVGHGFASGMTTMFINQAMRTMDRKVLLNPGKTLELLHKKFLDLHLEMGFYFTIFYGVYDNKNHKISYANAGHNCPPILYRQGSGESLQSSGLPIMTYFQEVNYKGQEISAYPGDHLFLYTDGLIESTNKEREEYGLDRLKKVLLGDPWNSIRGVREDLENFAGKKLNDDLSILDVKIF</sequence>
<organism evidence="3 4">
    <name type="scientific">Urinicoccus massiliensis</name>
    <dbReference type="NCBI Taxonomy" id="1723382"/>
    <lineage>
        <taxon>Bacteria</taxon>
        <taxon>Bacillati</taxon>
        <taxon>Bacillota</taxon>
        <taxon>Tissierellia</taxon>
        <taxon>Tissierellales</taxon>
        <taxon>Peptoniphilaceae</taxon>
        <taxon>Urinicoccus</taxon>
    </lineage>
</organism>
<evidence type="ECO:0000313" key="4">
    <source>
        <dbReference type="Proteomes" id="UP000377798"/>
    </source>
</evidence>
<comment type="caution">
    <text evidence="3">The sequence shown here is derived from an EMBL/GenBank/DDBJ whole genome shotgun (WGS) entry which is preliminary data.</text>
</comment>
<feature type="domain" description="PAS" evidence="2">
    <location>
        <begin position="12"/>
        <end position="48"/>
    </location>
</feature>
<dbReference type="InterPro" id="IPR013767">
    <property type="entry name" value="PAS_fold"/>
</dbReference>
<name>A0A8H2M5Z0_9FIRM</name>
<dbReference type="PANTHER" id="PTHR43156">
    <property type="entry name" value="STAGE II SPORULATION PROTEIN E-RELATED"/>
    <property type="match status" value="1"/>
</dbReference>
<dbReference type="PANTHER" id="PTHR43156:SF2">
    <property type="entry name" value="STAGE II SPORULATION PROTEIN E"/>
    <property type="match status" value="1"/>
</dbReference>
<dbReference type="Gene3D" id="3.60.40.10">
    <property type="entry name" value="PPM-type phosphatase domain"/>
    <property type="match status" value="1"/>
</dbReference>
<dbReference type="PROSITE" id="PS50112">
    <property type="entry name" value="PAS"/>
    <property type="match status" value="1"/>
</dbReference>
<dbReference type="InterPro" id="IPR001932">
    <property type="entry name" value="PPM-type_phosphatase-like_dom"/>
</dbReference>
<dbReference type="SMART" id="SM00331">
    <property type="entry name" value="PP2C_SIG"/>
    <property type="match status" value="1"/>
</dbReference>
<dbReference type="Gene3D" id="3.30.450.20">
    <property type="entry name" value="PAS domain"/>
    <property type="match status" value="1"/>
</dbReference>
<dbReference type="EMBL" id="CAACYI010000001">
    <property type="protein sequence ID" value="VFB16696.1"/>
    <property type="molecule type" value="Genomic_DNA"/>
</dbReference>
<dbReference type="AlphaFoldDB" id="A0A8H2M5Z0"/>
<dbReference type="RefSeq" id="WP_131749370.1">
    <property type="nucleotide sequence ID" value="NZ_CAACYI010000001.1"/>
</dbReference>
<dbReference type="InterPro" id="IPR052016">
    <property type="entry name" value="Bact_Sigma-Reg"/>
</dbReference>
<keyword evidence="1 3" id="KW-0378">Hydrolase</keyword>
<dbReference type="GO" id="GO:0006355">
    <property type="term" value="P:regulation of DNA-templated transcription"/>
    <property type="evidence" value="ECO:0007669"/>
    <property type="project" value="InterPro"/>
</dbReference>
<dbReference type="SUPFAM" id="SSF55785">
    <property type="entry name" value="PYP-like sensor domain (PAS domain)"/>
    <property type="match status" value="1"/>
</dbReference>
<dbReference type="Pfam" id="PF00989">
    <property type="entry name" value="PAS"/>
    <property type="match status" value="1"/>
</dbReference>
<dbReference type="GO" id="GO:0016791">
    <property type="term" value="F:phosphatase activity"/>
    <property type="evidence" value="ECO:0007669"/>
    <property type="project" value="TreeGrafter"/>
</dbReference>
<dbReference type="InterPro" id="IPR000014">
    <property type="entry name" value="PAS"/>
</dbReference>
<dbReference type="InterPro" id="IPR036457">
    <property type="entry name" value="PPM-type-like_dom_sf"/>
</dbReference>
<dbReference type="InterPro" id="IPR035965">
    <property type="entry name" value="PAS-like_dom_sf"/>
</dbReference>
<protein>
    <submittedName>
        <fullName evidence="3">Phosphoserine phosphatase rsbP</fullName>
        <ecNumber evidence="3">3.1.3.3</ecNumber>
    </submittedName>
</protein>
<dbReference type="EC" id="3.1.3.3" evidence="3"/>
<evidence type="ECO:0000313" key="3">
    <source>
        <dbReference type="EMBL" id="VFB16696.1"/>
    </source>
</evidence>
<evidence type="ECO:0000256" key="1">
    <source>
        <dbReference type="ARBA" id="ARBA00022801"/>
    </source>
</evidence>
<dbReference type="Proteomes" id="UP000377798">
    <property type="component" value="Unassembled WGS sequence"/>
</dbReference>
<gene>
    <name evidence="3" type="primary">rsbP</name>
    <name evidence="3" type="ORF">NCTC13150_01248</name>
</gene>
<keyword evidence="4" id="KW-1185">Reference proteome</keyword>
<evidence type="ECO:0000259" key="2">
    <source>
        <dbReference type="PROSITE" id="PS50112"/>
    </source>
</evidence>
<dbReference type="Pfam" id="PF07228">
    <property type="entry name" value="SpoIIE"/>
    <property type="match status" value="1"/>
</dbReference>
<proteinExistence type="predicted"/>